<evidence type="ECO:0000256" key="1">
    <source>
        <dbReference type="SAM" id="SignalP"/>
    </source>
</evidence>
<accession>A0A017HUG8</accession>
<keyword evidence="3" id="KW-1185">Reference proteome</keyword>
<dbReference type="HOGENOM" id="CLU_2234590_0_0_5"/>
<dbReference type="AlphaFoldDB" id="A0A017HUG8"/>
<dbReference type="STRING" id="442562.Rumeso_00535"/>
<proteinExistence type="predicted"/>
<evidence type="ECO:0008006" key="4">
    <source>
        <dbReference type="Google" id="ProtNLM"/>
    </source>
</evidence>
<organism evidence="2 3">
    <name type="scientific">Rubellimicrobium mesophilum DSM 19309</name>
    <dbReference type="NCBI Taxonomy" id="442562"/>
    <lineage>
        <taxon>Bacteria</taxon>
        <taxon>Pseudomonadati</taxon>
        <taxon>Pseudomonadota</taxon>
        <taxon>Alphaproteobacteria</taxon>
        <taxon>Rhodobacterales</taxon>
        <taxon>Roseobacteraceae</taxon>
        <taxon>Rubellimicrobium</taxon>
    </lineage>
</organism>
<dbReference type="Proteomes" id="UP000019666">
    <property type="component" value="Unassembled WGS sequence"/>
</dbReference>
<feature type="chain" id="PRO_5001496276" description="Lipoprotein" evidence="1">
    <location>
        <begin position="31"/>
        <end position="105"/>
    </location>
</feature>
<gene>
    <name evidence="2" type="ORF">Rumeso_00535</name>
</gene>
<keyword evidence="1" id="KW-0732">Signal</keyword>
<evidence type="ECO:0000313" key="2">
    <source>
        <dbReference type="EMBL" id="EYD77808.1"/>
    </source>
</evidence>
<protein>
    <recommendedName>
        <fullName evidence="4">Lipoprotein</fullName>
    </recommendedName>
</protein>
<comment type="caution">
    <text evidence="2">The sequence shown here is derived from an EMBL/GenBank/DDBJ whole genome shotgun (WGS) entry which is preliminary data.</text>
</comment>
<reference evidence="2 3" key="1">
    <citation type="submission" date="2013-02" db="EMBL/GenBank/DDBJ databases">
        <authorList>
            <person name="Fiebig A."/>
            <person name="Goeker M."/>
            <person name="Klenk H.-P.P."/>
        </authorList>
    </citation>
    <scope>NUCLEOTIDE SEQUENCE [LARGE SCALE GENOMIC DNA]</scope>
    <source>
        <strain evidence="2 3">DSM 19309</strain>
    </source>
</reference>
<feature type="signal peptide" evidence="1">
    <location>
        <begin position="1"/>
        <end position="30"/>
    </location>
</feature>
<sequence length="105" mass="10693">MQGAMMIARISTLLALGAFALSACTQPAPAPQPVGPAPSVAPADRLAAAIESEGCVLNSQNSGAVLLRANLTRDELAPLILQLQSQGQVEASGDASIRLLSQNCI</sequence>
<evidence type="ECO:0000313" key="3">
    <source>
        <dbReference type="Proteomes" id="UP000019666"/>
    </source>
</evidence>
<name>A0A017HUG8_9RHOB</name>
<dbReference type="EMBL" id="AOSK01000021">
    <property type="protein sequence ID" value="EYD77808.1"/>
    <property type="molecule type" value="Genomic_DNA"/>
</dbReference>